<dbReference type="GO" id="GO:0005524">
    <property type="term" value="F:ATP binding"/>
    <property type="evidence" value="ECO:0007669"/>
    <property type="project" value="UniProtKB-KW"/>
</dbReference>
<protein>
    <recommendedName>
        <fullName evidence="6">Aminoacyl-tRNA synthetase class Ia domain-containing protein</fullName>
    </recommendedName>
</protein>
<dbReference type="AlphaFoldDB" id="A0A820L6U7"/>
<dbReference type="Pfam" id="PF00133">
    <property type="entry name" value="tRNA-synt_1"/>
    <property type="match status" value="1"/>
</dbReference>
<sequence length="152" mass="17045">MDTNNKSVSTTATLSTPMDFSVSGETLQFGIGAIEDIVTRWVYQTGHYVERRFGWDCHGLPVEYEIDKTLDIKGSEDVAKMDIATSTDHCRKIAMRYAQELEVMPYSMGCCTPLSNFEAGQNYKDTDDPIVWVSFSIVLDPTVKLVAWTTTP</sequence>
<dbReference type="Proteomes" id="UP000663866">
    <property type="component" value="Unassembled WGS sequence"/>
</dbReference>
<reference evidence="8" key="1">
    <citation type="submission" date="2021-02" db="EMBL/GenBank/DDBJ databases">
        <authorList>
            <person name="Nowell W R."/>
        </authorList>
    </citation>
    <scope>NUCLEOTIDE SEQUENCE</scope>
</reference>
<evidence type="ECO:0000313" key="7">
    <source>
        <dbReference type="EMBL" id="CAF4291430.1"/>
    </source>
</evidence>
<evidence type="ECO:0000256" key="1">
    <source>
        <dbReference type="ARBA" id="ARBA00022598"/>
    </source>
</evidence>
<evidence type="ECO:0000259" key="6">
    <source>
        <dbReference type="Pfam" id="PF00133"/>
    </source>
</evidence>
<dbReference type="InterPro" id="IPR002300">
    <property type="entry name" value="aa-tRNA-synth_Ia"/>
</dbReference>
<dbReference type="EMBL" id="CAJOBF010010441">
    <property type="protein sequence ID" value="CAF4291430.1"/>
    <property type="molecule type" value="Genomic_DNA"/>
</dbReference>
<dbReference type="PANTHER" id="PTHR42780">
    <property type="entry name" value="SOLEUCYL-TRNA SYNTHETASE"/>
    <property type="match status" value="1"/>
</dbReference>
<accession>A0A820L6U7</accession>
<name>A0A820L6U7_9BILA</name>
<dbReference type="Proteomes" id="UP000663842">
    <property type="component" value="Unassembled WGS sequence"/>
</dbReference>
<keyword evidence="4" id="KW-0648">Protein biosynthesis</keyword>
<dbReference type="InterPro" id="IPR023586">
    <property type="entry name" value="Ile-tRNA-ligase_type2"/>
</dbReference>
<gene>
    <name evidence="8" type="ORF">OVN521_LOCUS32917</name>
    <name evidence="7" type="ORF">UXM345_LOCUS32897</name>
</gene>
<dbReference type="GO" id="GO:0006428">
    <property type="term" value="P:isoleucyl-tRNA aminoacylation"/>
    <property type="evidence" value="ECO:0007669"/>
    <property type="project" value="TreeGrafter"/>
</dbReference>
<dbReference type="SUPFAM" id="SSF52374">
    <property type="entry name" value="Nucleotidylyl transferase"/>
    <property type="match status" value="1"/>
</dbReference>
<evidence type="ECO:0000256" key="4">
    <source>
        <dbReference type="ARBA" id="ARBA00022917"/>
    </source>
</evidence>
<keyword evidence="9" id="KW-1185">Reference proteome</keyword>
<keyword evidence="3" id="KW-0067">ATP-binding</keyword>
<evidence type="ECO:0000256" key="5">
    <source>
        <dbReference type="ARBA" id="ARBA00023146"/>
    </source>
</evidence>
<keyword evidence="1" id="KW-0436">Ligase</keyword>
<evidence type="ECO:0000256" key="3">
    <source>
        <dbReference type="ARBA" id="ARBA00022840"/>
    </source>
</evidence>
<dbReference type="Gene3D" id="3.40.50.620">
    <property type="entry name" value="HUPs"/>
    <property type="match status" value="1"/>
</dbReference>
<proteinExistence type="predicted"/>
<dbReference type="InterPro" id="IPR014729">
    <property type="entry name" value="Rossmann-like_a/b/a_fold"/>
</dbReference>
<evidence type="ECO:0000313" key="8">
    <source>
        <dbReference type="EMBL" id="CAF4351471.1"/>
    </source>
</evidence>
<feature type="domain" description="Aminoacyl-tRNA synthetase class Ia" evidence="6">
    <location>
        <begin position="33"/>
        <end position="101"/>
    </location>
</feature>
<dbReference type="GO" id="GO:0004822">
    <property type="term" value="F:isoleucine-tRNA ligase activity"/>
    <property type="evidence" value="ECO:0007669"/>
    <property type="project" value="InterPro"/>
</dbReference>
<keyword evidence="5" id="KW-0030">Aminoacyl-tRNA synthetase</keyword>
<organism evidence="8 9">
    <name type="scientific">Rotaria magnacalcarata</name>
    <dbReference type="NCBI Taxonomy" id="392030"/>
    <lineage>
        <taxon>Eukaryota</taxon>
        <taxon>Metazoa</taxon>
        <taxon>Spiralia</taxon>
        <taxon>Gnathifera</taxon>
        <taxon>Rotifera</taxon>
        <taxon>Eurotatoria</taxon>
        <taxon>Bdelloidea</taxon>
        <taxon>Philodinida</taxon>
        <taxon>Philodinidae</taxon>
        <taxon>Rotaria</taxon>
    </lineage>
</organism>
<keyword evidence="2" id="KW-0547">Nucleotide-binding</keyword>
<dbReference type="EMBL" id="CAJOBG010029272">
    <property type="protein sequence ID" value="CAF4351471.1"/>
    <property type="molecule type" value="Genomic_DNA"/>
</dbReference>
<evidence type="ECO:0000313" key="9">
    <source>
        <dbReference type="Proteomes" id="UP000663866"/>
    </source>
</evidence>
<dbReference type="PANTHER" id="PTHR42780:SF1">
    <property type="entry name" value="ISOLEUCINE--TRNA LIGASE, CYTOPLASMIC"/>
    <property type="match status" value="1"/>
</dbReference>
<comment type="caution">
    <text evidence="8">The sequence shown here is derived from an EMBL/GenBank/DDBJ whole genome shotgun (WGS) entry which is preliminary data.</text>
</comment>
<evidence type="ECO:0000256" key="2">
    <source>
        <dbReference type="ARBA" id="ARBA00022741"/>
    </source>
</evidence>